<name>A0A2M7G057_9BACT</name>
<sequence length="144" mass="16251">MLSKSQARLFFLSGTLVFSCVFLYLTVDSIGKVPEQTHAANISDAVKRGKHLFDKNNCMGCHTLLGEGAYYAPELTKVIERRGPDWIKAFLKDPQAMYPGQRKMVKYHFTPEETDDLIAFFKWIGEMDLNGFPPKPDLKSEAGS</sequence>
<keyword evidence="5" id="KW-0812">Transmembrane</keyword>
<feature type="domain" description="Cytochrome c" evidence="6">
    <location>
        <begin position="44"/>
        <end position="125"/>
    </location>
</feature>
<evidence type="ECO:0000313" key="7">
    <source>
        <dbReference type="EMBL" id="PIW15062.1"/>
    </source>
</evidence>
<accession>A0A2M7G057</accession>
<evidence type="ECO:0000259" key="6">
    <source>
        <dbReference type="PROSITE" id="PS51007"/>
    </source>
</evidence>
<dbReference type="PROSITE" id="PS51257">
    <property type="entry name" value="PROKAR_LIPOPROTEIN"/>
    <property type="match status" value="1"/>
</dbReference>
<organism evidence="7 8">
    <name type="scientific">bacterium (Candidatus Blackallbacteria) CG17_big_fil_post_rev_8_21_14_2_50_48_46</name>
    <dbReference type="NCBI Taxonomy" id="2014261"/>
    <lineage>
        <taxon>Bacteria</taxon>
        <taxon>Candidatus Blackallbacteria</taxon>
    </lineage>
</organism>
<dbReference type="GO" id="GO:0046872">
    <property type="term" value="F:metal ion binding"/>
    <property type="evidence" value="ECO:0007669"/>
    <property type="project" value="UniProtKB-KW"/>
</dbReference>
<evidence type="ECO:0000256" key="5">
    <source>
        <dbReference type="SAM" id="Phobius"/>
    </source>
</evidence>
<keyword evidence="1 4" id="KW-0349">Heme</keyword>
<keyword evidence="2 4" id="KW-0479">Metal-binding</keyword>
<dbReference type="GO" id="GO:0009055">
    <property type="term" value="F:electron transfer activity"/>
    <property type="evidence" value="ECO:0007669"/>
    <property type="project" value="InterPro"/>
</dbReference>
<keyword evidence="5" id="KW-1133">Transmembrane helix</keyword>
<evidence type="ECO:0000256" key="3">
    <source>
        <dbReference type="ARBA" id="ARBA00023004"/>
    </source>
</evidence>
<feature type="transmembrane region" description="Helical" evidence="5">
    <location>
        <begin position="7"/>
        <end position="27"/>
    </location>
</feature>
<dbReference type="InterPro" id="IPR009056">
    <property type="entry name" value="Cyt_c-like_dom"/>
</dbReference>
<evidence type="ECO:0000256" key="4">
    <source>
        <dbReference type="PROSITE-ProRule" id="PRU00433"/>
    </source>
</evidence>
<reference evidence="7 8" key="1">
    <citation type="submission" date="2017-09" db="EMBL/GenBank/DDBJ databases">
        <title>Depth-based differentiation of microbial function through sediment-hosted aquifers and enrichment of novel symbionts in the deep terrestrial subsurface.</title>
        <authorList>
            <person name="Probst A.J."/>
            <person name="Ladd B."/>
            <person name="Jarett J.K."/>
            <person name="Geller-Mcgrath D.E."/>
            <person name="Sieber C.M."/>
            <person name="Emerson J.B."/>
            <person name="Anantharaman K."/>
            <person name="Thomas B.C."/>
            <person name="Malmstrom R."/>
            <person name="Stieglmeier M."/>
            <person name="Klingl A."/>
            <person name="Woyke T."/>
            <person name="Ryan C.M."/>
            <person name="Banfield J.F."/>
        </authorList>
    </citation>
    <scope>NUCLEOTIDE SEQUENCE [LARGE SCALE GENOMIC DNA]</scope>
    <source>
        <strain evidence="7">CG17_big_fil_post_rev_8_21_14_2_50_48_46</strain>
    </source>
</reference>
<proteinExistence type="predicted"/>
<dbReference type="PROSITE" id="PS51007">
    <property type="entry name" value="CYTC"/>
    <property type="match status" value="1"/>
</dbReference>
<gene>
    <name evidence="7" type="ORF">COW36_19255</name>
</gene>
<keyword evidence="3 4" id="KW-0408">Iron</keyword>
<dbReference type="EMBL" id="PFFQ01000054">
    <property type="protein sequence ID" value="PIW15062.1"/>
    <property type="molecule type" value="Genomic_DNA"/>
</dbReference>
<dbReference type="Gene3D" id="1.10.760.10">
    <property type="entry name" value="Cytochrome c-like domain"/>
    <property type="match status" value="1"/>
</dbReference>
<evidence type="ECO:0000313" key="8">
    <source>
        <dbReference type="Proteomes" id="UP000231019"/>
    </source>
</evidence>
<dbReference type="Proteomes" id="UP000231019">
    <property type="component" value="Unassembled WGS sequence"/>
</dbReference>
<dbReference type="AlphaFoldDB" id="A0A2M7G057"/>
<evidence type="ECO:0000256" key="2">
    <source>
        <dbReference type="ARBA" id="ARBA00022723"/>
    </source>
</evidence>
<keyword evidence="5" id="KW-0472">Membrane</keyword>
<dbReference type="Pfam" id="PF00034">
    <property type="entry name" value="Cytochrom_C"/>
    <property type="match status" value="1"/>
</dbReference>
<dbReference type="GO" id="GO:0020037">
    <property type="term" value="F:heme binding"/>
    <property type="evidence" value="ECO:0007669"/>
    <property type="project" value="InterPro"/>
</dbReference>
<evidence type="ECO:0000256" key="1">
    <source>
        <dbReference type="ARBA" id="ARBA00022617"/>
    </source>
</evidence>
<dbReference type="SUPFAM" id="SSF46626">
    <property type="entry name" value="Cytochrome c"/>
    <property type="match status" value="1"/>
</dbReference>
<dbReference type="InterPro" id="IPR036909">
    <property type="entry name" value="Cyt_c-like_dom_sf"/>
</dbReference>
<protein>
    <submittedName>
        <fullName evidence="7">Nitric oxide reductase</fullName>
    </submittedName>
</protein>
<comment type="caution">
    <text evidence="7">The sequence shown here is derived from an EMBL/GenBank/DDBJ whole genome shotgun (WGS) entry which is preliminary data.</text>
</comment>